<dbReference type="Proteomes" id="UP000194761">
    <property type="component" value="Unassembled WGS sequence"/>
</dbReference>
<dbReference type="EMBL" id="NGFP01000048">
    <property type="protein sequence ID" value="OUC96908.1"/>
    <property type="molecule type" value="Genomic_DNA"/>
</dbReference>
<feature type="region of interest" description="Disordered" evidence="1">
    <location>
        <begin position="1"/>
        <end position="67"/>
    </location>
</feature>
<evidence type="ECO:0000313" key="2">
    <source>
        <dbReference type="EMBL" id="OUC96908.1"/>
    </source>
</evidence>
<dbReference type="AlphaFoldDB" id="A0A243RPI9"/>
<name>A0A243RPI9_9ACTN</name>
<proteinExistence type="predicted"/>
<feature type="compositionally biased region" description="Low complexity" evidence="1">
    <location>
        <begin position="1"/>
        <end position="11"/>
    </location>
</feature>
<protein>
    <submittedName>
        <fullName evidence="2">Uncharacterized protein</fullName>
    </submittedName>
</protein>
<evidence type="ECO:0000313" key="3">
    <source>
        <dbReference type="Proteomes" id="UP000194761"/>
    </source>
</evidence>
<feature type="compositionally biased region" description="Basic and acidic residues" evidence="1">
    <location>
        <begin position="51"/>
        <end position="67"/>
    </location>
</feature>
<reference evidence="2 3" key="1">
    <citation type="submission" date="2017-05" db="EMBL/GenBank/DDBJ databases">
        <title>Biotechnological potential of actinobacteria isolated from South African environments.</title>
        <authorList>
            <person name="Le Roes-Hill M."/>
            <person name="Prins A."/>
            <person name="Durrell K.A."/>
        </authorList>
    </citation>
    <scope>NUCLEOTIDE SEQUENCE [LARGE SCALE GENOMIC DNA]</scope>
    <source>
        <strain evidence="2">M26</strain>
    </source>
</reference>
<accession>A0A243RPI9</accession>
<sequence>MAQASGQQQPGAGEGVHLGWDPARPLLGRQVLGQRDDLRHRPQLAVAQRLAEADGDRGGGEDGQRGRLDLGVVVDAGPRDGQQVVADPPLADQVHQVVEDAEPDREPVLEQGEEHVDRLSGLGGAPRTRGGVPAVLALHEYGQLKNAASRLLGFLVWVELWNRHGRPNVRSHMDNVRHGDGPITGVYRAVFLLGVESLQAGLPTWCDPDGPGGH</sequence>
<evidence type="ECO:0000256" key="1">
    <source>
        <dbReference type="SAM" id="MobiDB-lite"/>
    </source>
</evidence>
<comment type="caution">
    <text evidence="2">The sequence shown here is derived from an EMBL/GenBank/DDBJ whole genome shotgun (WGS) entry which is preliminary data.</text>
</comment>
<organism evidence="2 3">
    <name type="scientific">Streptosporangium minutum</name>
    <dbReference type="NCBI Taxonomy" id="569862"/>
    <lineage>
        <taxon>Bacteria</taxon>
        <taxon>Bacillati</taxon>
        <taxon>Actinomycetota</taxon>
        <taxon>Actinomycetes</taxon>
        <taxon>Streptosporangiales</taxon>
        <taxon>Streptosporangiaceae</taxon>
        <taxon>Streptosporangium</taxon>
    </lineage>
</organism>
<keyword evidence="3" id="KW-1185">Reference proteome</keyword>
<gene>
    <name evidence="2" type="ORF">CA984_13140</name>
</gene>